<sequence length="384" mass="40854">MTFLQILWFILVAVLWAGYLVLEGYGLGTGMLLRIIGKTDDERGQMVRAIGPHWDGNEVWLLTAGGATFASSPEWYAVMFSGMYIALFLVLLCLIGRIAAIEWRNKVDTLQWRGTWDTIQTIAAWLVPVLLGVAFGNLVAGMKIIVADPKTPFTEVGPENVDIANAGMSQIHSFIGLGEFPFSQLVSLLIGGSGFAILGGLVIASLSLVQGANFLALKTDGAVQERAVALAPKLGLVSTVLTAVFAVWGTFAFKGAGFLFALVFLVVAAVCLIVSLLFAFKGASAKAFTFNSVAIAMSVAWVFAMLFPNVMKSSIDPAYSLTIAQSAASPSTQIVMTVAAIILVPIVLGYTIWSVYMFRARISVAPAGGLEPGKIREGANFLVG</sequence>
<evidence type="ECO:0000256" key="4">
    <source>
        <dbReference type="ARBA" id="ARBA00022475"/>
    </source>
</evidence>
<dbReference type="GO" id="GO:0070069">
    <property type="term" value="C:cytochrome complex"/>
    <property type="evidence" value="ECO:0007669"/>
    <property type="project" value="TreeGrafter"/>
</dbReference>
<evidence type="ECO:0000256" key="3">
    <source>
        <dbReference type="ARBA" id="ARBA00022448"/>
    </source>
</evidence>
<evidence type="ECO:0000256" key="9">
    <source>
        <dbReference type="ARBA" id="ARBA00022989"/>
    </source>
</evidence>
<keyword evidence="10" id="KW-0408">Iron</keyword>
<feature type="transmembrane region" description="Helical" evidence="12">
    <location>
        <begin position="257"/>
        <end position="280"/>
    </location>
</feature>
<dbReference type="OMA" id="FLPQVWF"/>
<dbReference type="PIRSF" id="PIRSF000267">
    <property type="entry name" value="Cyt_oxidse_sub2"/>
    <property type="match status" value="1"/>
</dbReference>
<protein>
    <submittedName>
        <fullName evidence="14">Cytochrome d ubiquinol oxidase subunit 2</fullName>
        <ecNumber evidence="14">1.10.3.-</ecNumber>
    </submittedName>
    <submittedName>
        <fullName evidence="13">Cytochrome d ubiquinol oxidase subunit II</fullName>
    </submittedName>
</protein>
<comment type="subcellular location">
    <subcellularLocation>
        <location evidence="1">Cell membrane</location>
        <topology evidence="1">Multi-pass membrane protein</topology>
    </subcellularLocation>
</comment>
<evidence type="ECO:0000256" key="12">
    <source>
        <dbReference type="SAM" id="Phobius"/>
    </source>
</evidence>
<evidence type="ECO:0000256" key="7">
    <source>
        <dbReference type="ARBA" id="ARBA00022723"/>
    </source>
</evidence>
<evidence type="ECO:0000313" key="16">
    <source>
        <dbReference type="Proteomes" id="UP000553981"/>
    </source>
</evidence>
<evidence type="ECO:0000256" key="5">
    <source>
        <dbReference type="ARBA" id="ARBA00022617"/>
    </source>
</evidence>
<comment type="similarity">
    <text evidence="2">Belongs to the cytochrome ubiquinol oxidase subunit 2 family.</text>
</comment>
<dbReference type="RefSeq" id="WP_004006675.1">
    <property type="nucleotide sequence ID" value="NZ_CP068112.1"/>
</dbReference>
<keyword evidence="14" id="KW-0560">Oxidoreductase</keyword>
<keyword evidence="7" id="KW-0479">Metal-binding</keyword>
<evidence type="ECO:0000256" key="8">
    <source>
        <dbReference type="ARBA" id="ARBA00022982"/>
    </source>
</evidence>
<dbReference type="GO" id="GO:0046872">
    <property type="term" value="F:metal ion binding"/>
    <property type="evidence" value="ECO:0007669"/>
    <property type="project" value="UniProtKB-KW"/>
</dbReference>
<keyword evidence="5" id="KW-0349">Heme</keyword>
<keyword evidence="8" id="KW-0249">Electron transport</keyword>
<dbReference type="GO" id="GO:0019646">
    <property type="term" value="P:aerobic electron transport chain"/>
    <property type="evidence" value="ECO:0007669"/>
    <property type="project" value="TreeGrafter"/>
</dbReference>
<proteinExistence type="inferred from homology"/>
<dbReference type="InterPro" id="IPR003317">
    <property type="entry name" value="Cyt-d_oxidase_su2"/>
</dbReference>
<dbReference type="Proteomes" id="UP000250245">
    <property type="component" value="Unassembled WGS sequence"/>
</dbReference>
<evidence type="ECO:0000313" key="13">
    <source>
        <dbReference type="EMBL" id="NMW86959.1"/>
    </source>
</evidence>
<keyword evidence="3" id="KW-0813">Transport</keyword>
<dbReference type="GeneID" id="55565917"/>
<dbReference type="PANTHER" id="PTHR43141:SF5">
    <property type="entry name" value="CYTOCHROME BD-I UBIQUINOL OXIDASE SUBUNIT 2"/>
    <property type="match status" value="1"/>
</dbReference>
<name>A0A2X3AS42_9ACTO</name>
<evidence type="ECO:0000256" key="1">
    <source>
        <dbReference type="ARBA" id="ARBA00004651"/>
    </source>
</evidence>
<gene>
    <name evidence="14" type="primary">cydB</name>
    <name evidence="13" type="ORF">HHJ67_04240</name>
    <name evidence="14" type="ORF">NCTC11820_00774</name>
</gene>
<feature type="transmembrane region" description="Helical" evidence="12">
    <location>
        <begin position="122"/>
        <end position="146"/>
    </location>
</feature>
<dbReference type="Proteomes" id="UP000553981">
    <property type="component" value="Unassembled WGS sequence"/>
</dbReference>
<feature type="transmembrane region" description="Helical" evidence="12">
    <location>
        <begin position="334"/>
        <end position="353"/>
    </location>
</feature>
<evidence type="ECO:0000256" key="11">
    <source>
        <dbReference type="ARBA" id="ARBA00023136"/>
    </source>
</evidence>
<feature type="transmembrane region" description="Helical" evidence="12">
    <location>
        <begin position="230"/>
        <end position="251"/>
    </location>
</feature>
<keyword evidence="9 12" id="KW-1133">Transmembrane helix</keyword>
<dbReference type="EMBL" id="JABCUI010000001">
    <property type="protein sequence ID" value="NMW86959.1"/>
    <property type="molecule type" value="Genomic_DNA"/>
</dbReference>
<dbReference type="EC" id="1.10.3.-" evidence="14"/>
<dbReference type="Pfam" id="PF02322">
    <property type="entry name" value="Cyt_bd_oxida_II"/>
    <property type="match status" value="1"/>
</dbReference>
<evidence type="ECO:0000256" key="10">
    <source>
        <dbReference type="ARBA" id="ARBA00023004"/>
    </source>
</evidence>
<evidence type="ECO:0000313" key="15">
    <source>
        <dbReference type="Proteomes" id="UP000250245"/>
    </source>
</evidence>
<feature type="transmembrane region" description="Helical" evidence="12">
    <location>
        <begin position="185"/>
        <end position="209"/>
    </location>
</feature>
<evidence type="ECO:0000313" key="14">
    <source>
        <dbReference type="EMBL" id="SQB64430.1"/>
    </source>
</evidence>
<dbReference type="GO" id="GO:0016682">
    <property type="term" value="F:oxidoreductase activity, acting on diphenols and related substances as donors, oxygen as acceptor"/>
    <property type="evidence" value="ECO:0007669"/>
    <property type="project" value="TreeGrafter"/>
</dbReference>
<dbReference type="NCBIfam" id="TIGR00203">
    <property type="entry name" value="cydB"/>
    <property type="match status" value="1"/>
</dbReference>
<organism evidence="14 15">
    <name type="scientific">Mobiluncus curtisii</name>
    <dbReference type="NCBI Taxonomy" id="2051"/>
    <lineage>
        <taxon>Bacteria</taxon>
        <taxon>Bacillati</taxon>
        <taxon>Actinomycetota</taxon>
        <taxon>Actinomycetes</taxon>
        <taxon>Actinomycetales</taxon>
        <taxon>Actinomycetaceae</taxon>
        <taxon>Mobiluncus</taxon>
    </lineage>
</organism>
<dbReference type="GO" id="GO:0009055">
    <property type="term" value="F:electron transfer activity"/>
    <property type="evidence" value="ECO:0007669"/>
    <property type="project" value="TreeGrafter"/>
</dbReference>
<keyword evidence="4" id="KW-1003">Cell membrane</keyword>
<feature type="transmembrane region" description="Helical" evidence="12">
    <location>
        <begin position="287"/>
        <end position="307"/>
    </location>
</feature>
<dbReference type="EMBL" id="UASJ01000001">
    <property type="protein sequence ID" value="SQB64430.1"/>
    <property type="molecule type" value="Genomic_DNA"/>
</dbReference>
<dbReference type="PANTHER" id="PTHR43141">
    <property type="entry name" value="CYTOCHROME BD2 SUBUNIT II"/>
    <property type="match status" value="1"/>
</dbReference>
<evidence type="ECO:0000256" key="2">
    <source>
        <dbReference type="ARBA" id="ARBA00007543"/>
    </source>
</evidence>
<reference evidence="13 16" key="2">
    <citation type="submission" date="2020-04" db="EMBL/GenBank/DDBJ databases">
        <title>Antimicrobial susceptibility and clonality of vaginal-derived multi-drug resistant Mobiluncus isolates in China.</title>
        <authorList>
            <person name="Zhang X."/>
        </authorList>
    </citation>
    <scope>NUCLEOTIDE SEQUENCE [LARGE SCALE GENOMIC DNA]</scope>
    <source>
        <strain evidence="13 16">19</strain>
    </source>
</reference>
<keyword evidence="11 12" id="KW-0472">Membrane</keyword>
<dbReference type="AlphaFoldDB" id="A0A2X3AS42"/>
<evidence type="ECO:0000256" key="6">
    <source>
        <dbReference type="ARBA" id="ARBA00022692"/>
    </source>
</evidence>
<feature type="transmembrane region" description="Helical" evidence="12">
    <location>
        <begin position="75"/>
        <end position="101"/>
    </location>
</feature>
<reference evidence="14 15" key="1">
    <citation type="submission" date="2018-06" db="EMBL/GenBank/DDBJ databases">
        <authorList>
            <consortium name="Pathogen Informatics"/>
            <person name="Doyle S."/>
        </authorList>
    </citation>
    <scope>NUCLEOTIDE SEQUENCE [LARGE SCALE GENOMIC DNA]</scope>
    <source>
        <strain evidence="14 15">NCTC11820</strain>
    </source>
</reference>
<accession>A0A2X3AS42</accession>
<keyword evidence="6 12" id="KW-0812">Transmembrane</keyword>
<dbReference type="GO" id="GO:0005886">
    <property type="term" value="C:plasma membrane"/>
    <property type="evidence" value="ECO:0007669"/>
    <property type="project" value="UniProtKB-SubCell"/>
</dbReference>